<gene>
    <name evidence="1" type="ORF">SK128_022590</name>
</gene>
<comment type="caution">
    <text evidence="1">The sequence shown here is derived from an EMBL/GenBank/DDBJ whole genome shotgun (WGS) entry which is preliminary data.</text>
</comment>
<organism evidence="1 2">
    <name type="scientific">Halocaridina rubra</name>
    <name type="common">Hawaiian red shrimp</name>
    <dbReference type="NCBI Taxonomy" id="373956"/>
    <lineage>
        <taxon>Eukaryota</taxon>
        <taxon>Metazoa</taxon>
        <taxon>Ecdysozoa</taxon>
        <taxon>Arthropoda</taxon>
        <taxon>Crustacea</taxon>
        <taxon>Multicrustacea</taxon>
        <taxon>Malacostraca</taxon>
        <taxon>Eumalacostraca</taxon>
        <taxon>Eucarida</taxon>
        <taxon>Decapoda</taxon>
        <taxon>Pleocyemata</taxon>
        <taxon>Caridea</taxon>
        <taxon>Atyoidea</taxon>
        <taxon>Atyidae</taxon>
        <taxon>Halocaridina</taxon>
    </lineage>
</organism>
<dbReference type="AlphaFoldDB" id="A0AAN9A0C8"/>
<sequence>MHGSCRERFDDISSDIESQPIDEIKDSRFSIQIDEASVTDISHSYDICFINDDCKLCEELHFLKLSKTYATGSSNSEVAKFSIGDKQVPFEDLVSCPAADDTPSRV</sequence>
<feature type="non-terminal residue" evidence="1">
    <location>
        <position position="106"/>
    </location>
</feature>
<evidence type="ECO:0000313" key="2">
    <source>
        <dbReference type="Proteomes" id="UP001381693"/>
    </source>
</evidence>
<name>A0AAN9A0C8_HALRR</name>
<protein>
    <submittedName>
        <fullName evidence="1">Uncharacterized protein</fullName>
    </submittedName>
</protein>
<dbReference type="Proteomes" id="UP001381693">
    <property type="component" value="Unassembled WGS sequence"/>
</dbReference>
<dbReference type="EMBL" id="JAXCGZ010010390">
    <property type="protein sequence ID" value="KAK7075576.1"/>
    <property type="molecule type" value="Genomic_DNA"/>
</dbReference>
<accession>A0AAN9A0C8</accession>
<reference evidence="1 2" key="1">
    <citation type="submission" date="2023-11" db="EMBL/GenBank/DDBJ databases">
        <title>Halocaridina rubra genome assembly.</title>
        <authorList>
            <person name="Smith C."/>
        </authorList>
    </citation>
    <scope>NUCLEOTIDE SEQUENCE [LARGE SCALE GENOMIC DNA]</scope>
    <source>
        <strain evidence="1">EP-1</strain>
        <tissue evidence="1">Whole</tissue>
    </source>
</reference>
<proteinExistence type="predicted"/>
<keyword evidence="2" id="KW-1185">Reference proteome</keyword>
<evidence type="ECO:0000313" key="1">
    <source>
        <dbReference type="EMBL" id="KAK7075576.1"/>
    </source>
</evidence>